<dbReference type="GO" id="GO:0019899">
    <property type="term" value="F:enzyme binding"/>
    <property type="evidence" value="ECO:0007669"/>
    <property type="project" value="Ensembl"/>
</dbReference>
<keyword evidence="2" id="KW-0449">Lipoprotein</keyword>
<reference evidence="4" key="3">
    <citation type="submission" date="2025-09" db="UniProtKB">
        <authorList>
            <consortium name="Ensembl"/>
        </authorList>
    </citation>
    <scope>IDENTIFICATION</scope>
</reference>
<dbReference type="GeneTree" id="ENSGT00940000161947"/>
<keyword evidence="5" id="KW-1185">Reference proteome</keyword>
<sequence>MQGPTAPTDETKNSTNPKPEAPPSYASHYQPGPPAPGGYPATGYPAQGPGGYVGPNQPVGFPMYHQGGGQPIVYQPGVNVNPNQPPQISWMPGPPPLPNCPPGLEYLSQLDKIMVYQQVEALELMTRFESNNRYEVKNSMGQMIYMVLEDTDDVTRNAYKELRPFVLRVVDCMGREIMRMQRPFRCTCCCFCCSCAMQELEVQAPPGVALGYITQHWGCCKANFSIENEKKEHVLDMVGPCAPANCGSDTFYQIKSLDGSSIGSICRQWPGFLQVSVTDADNYDITFPLDLNITMKAMVFAACFLIDFMFFERQPRSRRSTSHHHHHHHRRRH</sequence>
<protein>
    <recommendedName>
        <fullName evidence="2">Phospholipid scramblase</fullName>
    </recommendedName>
</protein>
<dbReference type="GO" id="GO:0061590">
    <property type="term" value="P:calcium activated phosphatidylcholine scrambling"/>
    <property type="evidence" value="ECO:0007669"/>
    <property type="project" value="Ensembl"/>
</dbReference>
<dbReference type="Pfam" id="PF03803">
    <property type="entry name" value="Scramblase"/>
    <property type="match status" value="1"/>
</dbReference>
<dbReference type="GO" id="GO:0042609">
    <property type="term" value="F:CD4 receptor binding"/>
    <property type="evidence" value="ECO:0007669"/>
    <property type="project" value="Ensembl"/>
</dbReference>
<evidence type="ECO:0000256" key="3">
    <source>
        <dbReference type="SAM" id="MobiDB-lite"/>
    </source>
</evidence>
<dbReference type="HOGENOM" id="CLU_053024_2_0_1"/>
<comment type="similarity">
    <text evidence="1 2">Belongs to the phospholipid scramblase family.</text>
</comment>
<accession>F6TJD5</accession>
<dbReference type="PANTHER" id="PTHR23248">
    <property type="entry name" value="PHOSPHOLIPID SCRAMBLASE-RELATED"/>
    <property type="match status" value="1"/>
</dbReference>
<dbReference type="GO" id="GO:0005634">
    <property type="term" value="C:nucleus"/>
    <property type="evidence" value="ECO:0007669"/>
    <property type="project" value="Ensembl"/>
</dbReference>
<comment type="cofactor">
    <cofactor evidence="2">
        <name>Ca(2+)</name>
        <dbReference type="ChEBI" id="CHEBI:29108"/>
    </cofactor>
</comment>
<comment type="function">
    <text evidence="2">May mediate accelerated ATP-independent bidirectional transbilayer migration of phospholipids upon binding calcium ions that results in a loss of phospholipid asymmetry in the plasma membrane.</text>
</comment>
<dbReference type="InterPro" id="IPR005552">
    <property type="entry name" value="Scramblase"/>
</dbReference>
<feature type="compositionally biased region" description="Low complexity" evidence="3">
    <location>
        <begin position="38"/>
        <end position="47"/>
    </location>
</feature>
<dbReference type="GO" id="GO:0061589">
    <property type="term" value="P:calcium activated phosphatidylserine scrambling"/>
    <property type="evidence" value="ECO:0007669"/>
    <property type="project" value="Ensembl"/>
</dbReference>
<organism evidence="4 5">
    <name type="scientific">Monodelphis domestica</name>
    <name type="common">Gray short-tailed opossum</name>
    <dbReference type="NCBI Taxonomy" id="13616"/>
    <lineage>
        <taxon>Eukaryota</taxon>
        <taxon>Metazoa</taxon>
        <taxon>Chordata</taxon>
        <taxon>Craniata</taxon>
        <taxon>Vertebrata</taxon>
        <taxon>Euteleostomi</taxon>
        <taxon>Mammalia</taxon>
        <taxon>Metatheria</taxon>
        <taxon>Didelphimorphia</taxon>
        <taxon>Didelphidae</taxon>
        <taxon>Monodelphis</taxon>
    </lineage>
</organism>
<evidence type="ECO:0000313" key="4">
    <source>
        <dbReference type="Ensembl" id="ENSMODP00000026556.4"/>
    </source>
</evidence>
<dbReference type="Ensembl" id="ENSMODT00000027032.4">
    <property type="protein sequence ID" value="ENSMODP00000026556.4"/>
    <property type="gene ID" value="ENSMODG00000024744.3"/>
</dbReference>
<keyword evidence="2" id="KW-0106">Calcium</keyword>
<dbReference type="GO" id="GO:0071222">
    <property type="term" value="P:cellular response to lipopolysaccharide"/>
    <property type="evidence" value="ECO:0007669"/>
    <property type="project" value="Ensembl"/>
</dbReference>
<evidence type="ECO:0000256" key="2">
    <source>
        <dbReference type="RuleBase" id="RU363116"/>
    </source>
</evidence>
<name>F6TJD5_MONDO</name>
<evidence type="ECO:0000256" key="1">
    <source>
        <dbReference type="ARBA" id="ARBA00005350"/>
    </source>
</evidence>
<dbReference type="InParanoid" id="F6TJD5"/>
<dbReference type="Proteomes" id="UP000002280">
    <property type="component" value="Chromosome 7"/>
</dbReference>
<dbReference type="GO" id="GO:0005886">
    <property type="term" value="C:plasma membrane"/>
    <property type="evidence" value="ECO:0000318"/>
    <property type="project" value="GO_Central"/>
</dbReference>
<evidence type="ECO:0000313" key="5">
    <source>
        <dbReference type="Proteomes" id="UP000002280"/>
    </source>
</evidence>
<gene>
    <name evidence="4" type="primary">PLSCR4</name>
</gene>
<dbReference type="eggNOG" id="KOG0621">
    <property type="taxonomic scope" value="Eukaryota"/>
</dbReference>
<reference evidence="4" key="2">
    <citation type="submission" date="2025-08" db="UniProtKB">
        <authorList>
            <consortium name="Ensembl"/>
        </authorList>
    </citation>
    <scope>IDENTIFICATION</scope>
</reference>
<proteinExistence type="inferred from homology"/>
<reference evidence="4 5" key="1">
    <citation type="journal article" date="2007" name="Nature">
        <title>Genome of the marsupial Monodelphis domestica reveals innovation in non-coding sequences.</title>
        <authorList>
            <person name="Mikkelsen T.S."/>
            <person name="Wakefield M.J."/>
            <person name="Aken B."/>
            <person name="Amemiya C.T."/>
            <person name="Chang J.L."/>
            <person name="Duke S."/>
            <person name="Garber M."/>
            <person name="Gentles A.J."/>
            <person name="Goodstadt L."/>
            <person name="Heger A."/>
            <person name="Jurka J."/>
            <person name="Kamal M."/>
            <person name="Mauceli E."/>
            <person name="Searle S.M."/>
            <person name="Sharpe T."/>
            <person name="Baker M.L."/>
            <person name="Batzer M.A."/>
            <person name="Benos P.V."/>
            <person name="Belov K."/>
            <person name="Clamp M."/>
            <person name="Cook A."/>
            <person name="Cuff J."/>
            <person name="Das R."/>
            <person name="Davidow L."/>
            <person name="Deakin J.E."/>
            <person name="Fazzari M.J."/>
            <person name="Glass J.L."/>
            <person name="Grabherr M."/>
            <person name="Greally J.M."/>
            <person name="Gu W."/>
            <person name="Hore T.A."/>
            <person name="Huttley G.A."/>
            <person name="Kleber M."/>
            <person name="Jirtle R.L."/>
            <person name="Koina E."/>
            <person name="Lee J.T."/>
            <person name="Mahony S."/>
            <person name="Marra M.A."/>
            <person name="Miller R.D."/>
            <person name="Nicholls R.D."/>
            <person name="Oda M."/>
            <person name="Papenfuss A.T."/>
            <person name="Parra Z.E."/>
            <person name="Pollock D.D."/>
            <person name="Ray D.A."/>
            <person name="Schein J.E."/>
            <person name="Speed T.P."/>
            <person name="Thompson K."/>
            <person name="VandeBerg J.L."/>
            <person name="Wade C.M."/>
            <person name="Walker J.A."/>
            <person name="Waters P.D."/>
            <person name="Webber C."/>
            <person name="Weidman J.R."/>
            <person name="Xie X."/>
            <person name="Zody M.C."/>
            <person name="Baldwin J."/>
            <person name="Abdouelleil A."/>
            <person name="Abdulkadir J."/>
            <person name="Abebe A."/>
            <person name="Abera B."/>
            <person name="Abreu J."/>
            <person name="Acer S.C."/>
            <person name="Aftuck L."/>
            <person name="Alexander A."/>
            <person name="An P."/>
            <person name="Anderson E."/>
            <person name="Anderson S."/>
            <person name="Arachi H."/>
            <person name="Azer M."/>
            <person name="Bachantsang P."/>
            <person name="Barry A."/>
            <person name="Bayul T."/>
            <person name="Berlin A."/>
            <person name="Bessette D."/>
            <person name="Bloom T."/>
            <person name="Bloom T."/>
            <person name="Boguslavskiy L."/>
            <person name="Bonnet C."/>
            <person name="Boukhgalter B."/>
            <person name="Bourzgui I."/>
            <person name="Brown A."/>
            <person name="Cahill P."/>
            <person name="Channer S."/>
            <person name="Cheshatsang Y."/>
            <person name="Chuda L."/>
            <person name="Citroen M."/>
            <person name="Collymore A."/>
            <person name="Cooke P."/>
            <person name="Costello M."/>
            <person name="D'Aco K."/>
            <person name="Daza R."/>
            <person name="De Haan G."/>
            <person name="DeGray S."/>
            <person name="DeMaso C."/>
            <person name="Dhargay N."/>
            <person name="Dooley K."/>
            <person name="Dooley E."/>
            <person name="Doricent M."/>
            <person name="Dorje P."/>
            <person name="Dorjee K."/>
            <person name="Dupes A."/>
            <person name="Elong R."/>
            <person name="Falk J."/>
            <person name="Farina A."/>
            <person name="Faro S."/>
            <person name="Ferguson D."/>
            <person name="Fisher S."/>
            <person name="Foley C.D."/>
            <person name="Franke A."/>
            <person name="Friedrich D."/>
            <person name="Gadbois L."/>
            <person name="Gearin G."/>
            <person name="Gearin C.R."/>
            <person name="Giannoukos G."/>
            <person name="Goode T."/>
            <person name="Graham J."/>
            <person name="Grandbois E."/>
            <person name="Grewal S."/>
            <person name="Gyaltsen K."/>
            <person name="Hafez N."/>
            <person name="Hagos B."/>
            <person name="Hall J."/>
            <person name="Henson C."/>
            <person name="Hollinger A."/>
            <person name="Honan T."/>
            <person name="Huard M.D."/>
            <person name="Hughes L."/>
            <person name="Hurhula B."/>
            <person name="Husby M.E."/>
            <person name="Kamat A."/>
            <person name="Kanga B."/>
            <person name="Kashin S."/>
            <person name="Khazanovich D."/>
            <person name="Kisner P."/>
            <person name="Lance K."/>
            <person name="Lara M."/>
            <person name="Lee W."/>
            <person name="Lennon N."/>
            <person name="Letendre F."/>
            <person name="LeVine R."/>
            <person name="Lipovsky A."/>
            <person name="Liu X."/>
            <person name="Liu J."/>
            <person name="Liu S."/>
            <person name="Lokyitsang T."/>
            <person name="Lokyitsang Y."/>
            <person name="Lubonja R."/>
            <person name="Lui A."/>
            <person name="MacDonald P."/>
            <person name="Magnisalis V."/>
            <person name="Maru K."/>
            <person name="Matthews C."/>
            <person name="McCusker W."/>
            <person name="McDonough S."/>
            <person name="Mehta T."/>
            <person name="Meldrim J."/>
            <person name="Meneus L."/>
            <person name="Mihai O."/>
            <person name="Mihalev A."/>
            <person name="Mihova T."/>
            <person name="Mittelman R."/>
            <person name="Mlenga V."/>
            <person name="Montmayeur A."/>
            <person name="Mulrain L."/>
            <person name="Navidi A."/>
            <person name="Naylor J."/>
            <person name="Negash T."/>
            <person name="Nguyen T."/>
            <person name="Nguyen N."/>
            <person name="Nicol R."/>
            <person name="Norbu C."/>
            <person name="Norbu N."/>
            <person name="Novod N."/>
            <person name="O'Neill B."/>
            <person name="Osman S."/>
            <person name="Markiewicz E."/>
            <person name="Oyono O.L."/>
            <person name="Patti C."/>
            <person name="Phunkhang P."/>
            <person name="Pierre F."/>
            <person name="Priest M."/>
            <person name="Raghuraman S."/>
            <person name="Rege F."/>
            <person name="Reyes R."/>
            <person name="Rise C."/>
            <person name="Rogov P."/>
            <person name="Ross K."/>
            <person name="Ryan E."/>
            <person name="Settipalli S."/>
            <person name="Shea T."/>
            <person name="Sherpa N."/>
            <person name="Shi L."/>
            <person name="Shih D."/>
            <person name="Sparrow T."/>
            <person name="Spaulding J."/>
            <person name="Stalker J."/>
            <person name="Stange-Thomann N."/>
            <person name="Stavropoulos S."/>
            <person name="Stone C."/>
            <person name="Strader C."/>
            <person name="Tesfaye S."/>
            <person name="Thomson T."/>
            <person name="Thoulutsang Y."/>
            <person name="Thoulutsang D."/>
            <person name="Topham K."/>
            <person name="Topping I."/>
            <person name="Tsamla T."/>
            <person name="Vassiliev H."/>
            <person name="Vo A."/>
            <person name="Wangchuk T."/>
            <person name="Wangdi T."/>
            <person name="Weiand M."/>
            <person name="Wilkinson J."/>
            <person name="Wilson A."/>
            <person name="Yadav S."/>
            <person name="Young G."/>
            <person name="Yu Q."/>
            <person name="Zembek L."/>
            <person name="Zhong D."/>
            <person name="Zimmer A."/>
            <person name="Zwirko Z."/>
            <person name="Jaffe D.B."/>
            <person name="Alvarez P."/>
            <person name="Brockman W."/>
            <person name="Butler J."/>
            <person name="Chin C."/>
            <person name="Gnerre S."/>
            <person name="MacCallum I."/>
            <person name="Graves J.A."/>
            <person name="Ponting C.P."/>
            <person name="Breen M."/>
            <person name="Samollow P.B."/>
            <person name="Lander E.S."/>
            <person name="Lindblad-Toh K."/>
        </authorList>
    </citation>
    <scope>NUCLEOTIDE SEQUENCE [LARGE SCALE GENOMIC DNA]</scope>
</reference>
<dbReference type="FunCoup" id="F6TJD5">
    <property type="interactions" value="149"/>
</dbReference>
<keyword evidence="2" id="KW-0564">Palmitate</keyword>
<dbReference type="GO" id="GO:0017128">
    <property type="term" value="F:phospholipid scramblase activity"/>
    <property type="evidence" value="ECO:0000318"/>
    <property type="project" value="GO_Central"/>
</dbReference>
<dbReference type="AlphaFoldDB" id="F6TJD5"/>
<feature type="region of interest" description="Disordered" evidence="3">
    <location>
        <begin position="1"/>
        <end position="53"/>
    </location>
</feature>
<dbReference type="PANTHER" id="PTHR23248:SF28">
    <property type="entry name" value="PHOSPHOLIPID SCRAMBLASE 4"/>
    <property type="match status" value="1"/>
</dbReference>
<dbReference type="GO" id="GO:0017121">
    <property type="term" value="P:plasma membrane phospholipid scrambling"/>
    <property type="evidence" value="ECO:0000318"/>
    <property type="project" value="GO_Central"/>
</dbReference>
<dbReference type="Bgee" id="ENSMODG00000024744">
    <property type="expression patterns" value="Expressed in uterus and 20 other cell types or tissues"/>
</dbReference>
<dbReference type="STRING" id="13616.ENSMODP00000026556"/>